<organism evidence="1 2">
    <name type="scientific">Mucuna pruriens</name>
    <name type="common">Velvet bean</name>
    <name type="synonym">Dolichos pruriens</name>
    <dbReference type="NCBI Taxonomy" id="157652"/>
    <lineage>
        <taxon>Eukaryota</taxon>
        <taxon>Viridiplantae</taxon>
        <taxon>Streptophyta</taxon>
        <taxon>Embryophyta</taxon>
        <taxon>Tracheophyta</taxon>
        <taxon>Spermatophyta</taxon>
        <taxon>Magnoliopsida</taxon>
        <taxon>eudicotyledons</taxon>
        <taxon>Gunneridae</taxon>
        <taxon>Pentapetalae</taxon>
        <taxon>rosids</taxon>
        <taxon>fabids</taxon>
        <taxon>Fabales</taxon>
        <taxon>Fabaceae</taxon>
        <taxon>Papilionoideae</taxon>
        <taxon>50 kb inversion clade</taxon>
        <taxon>NPAAA clade</taxon>
        <taxon>indigoferoid/millettioid clade</taxon>
        <taxon>Phaseoleae</taxon>
        <taxon>Mucuna</taxon>
    </lineage>
</organism>
<keyword evidence="2" id="KW-1185">Reference proteome</keyword>
<sequence>MPIRDEFPNEQLLQINTPIPWFANIFNFPYKKRLKSDAKYYIWDNPYLWRVYNDQHLETAIMDKLGRPRKCLIVGSNGPPFLETLINSSPPAKNA</sequence>
<name>A0A371FAU8_MUCPR</name>
<comment type="caution">
    <text evidence="1">The sequence shown here is derived from an EMBL/GenBank/DDBJ whole genome shotgun (WGS) entry which is preliminary data.</text>
</comment>
<accession>A0A371FAU8</accession>
<feature type="non-terminal residue" evidence="1">
    <location>
        <position position="1"/>
    </location>
</feature>
<reference evidence="1" key="1">
    <citation type="submission" date="2018-05" db="EMBL/GenBank/DDBJ databases">
        <title>Draft genome of Mucuna pruriens seed.</title>
        <authorList>
            <person name="Nnadi N.E."/>
            <person name="Vos R."/>
            <person name="Hasami M.H."/>
            <person name="Devisetty U.K."/>
            <person name="Aguiy J.C."/>
        </authorList>
    </citation>
    <scope>NUCLEOTIDE SEQUENCE [LARGE SCALE GENOMIC DNA]</scope>
    <source>
        <strain evidence="1">JCA_2017</strain>
    </source>
</reference>
<gene>
    <name evidence="1" type="ORF">CR513_44715</name>
</gene>
<dbReference type="EMBL" id="QJKJ01009853">
    <property type="protein sequence ID" value="RDX75406.1"/>
    <property type="molecule type" value="Genomic_DNA"/>
</dbReference>
<proteinExistence type="predicted"/>
<dbReference type="AlphaFoldDB" id="A0A371FAU8"/>
<evidence type="ECO:0000313" key="1">
    <source>
        <dbReference type="EMBL" id="RDX75406.1"/>
    </source>
</evidence>
<protein>
    <submittedName>
        <fullName evidence="1">Uncharacterized protein</fullName>
    </submittedName>
</protein>
<evidence type="ECO:0000313" key="2">
    <source>
        <dbReference type="Proteomes" id="UP000257109"/>
    </source>
</evidence>
<dbReference type="OrthoDB" id="1432876at2759"/>
<dbReference type="Proteomes" id="UP000257109">
    <property type="component" value="Unassembled WGS sequence"/>
</dbReference>